<protein>
    <submittedName>
        <fullName evidence="1">Uncharacterized protein</fullName>
    </submittedName>
</protein>
<geneLocation type="plasmid" evidence="2">
    <name>psms7</name>
</geneLocation>
<proteinExistence type="predicted"/>
<dbReference type="AlphaFoldDB" id="A0A221V4U9"/>
<accession>A0A221V4U9</accession>
<reference evidence="1 2" key="1">
    <citation type="submission" date="2017-07" db="EMBL/GenBank/DDBJ databases">
        <title>Genome Sequence of Arenibacter algicola Strain SMS7 Isolated from a culture of the Diatom Skeletonema marinoi.</title>
        <authorList>
            <person name="Topel M."/>
            <person name="Pinder M.I.M."/>
            <person name="Johansson O.N."/>
            <person name="Kourtchenko O."/>
            <person name="Godhe A."/>
            <person name="Clarke A.K."/>
        </authorList>
    </citation>
    <scope>NUCLEOTIDE SEQUENCE [LARGE SCALE GENOMIC DNA]</scope>
    <source>
        <strain evidence="1 2">SMS7</strain>
        <plasmid evidence="2">Plasmid psms7</plasmid>
    </source>
</reference>
<dbReference type="KEGG" id="aalg:AREALGSMS7_05001"/>
<dbReference type="EMBL" id="CP022516">
    <property type="protein sequence ID" value="ASO08376.1"/>
    <property type="molecule type" value="Genomic_DNA"/>
</dbReference>
<dbReference type="Proteomes" id="UP000204551">
    <property type="component" value="Plasmid pSMS7"/>
</dbReference>
<evidence type="ECO:0000313" key="2">
    <source>
        <dbReference type="Proteomes" id="UP000204551"/>
    </source>
</evidence>
<keyword evidence="1" id="KW-0614">Plasmid</keyword>
<gene>
    <name evidence="1" type="ORF">AREALGSMS7_05001</name>
</gene>
<sequence>MNCPEAGVKTQSESMAEKEKDGLIAWENLIIAGGGLLDVGNKINEAKKSDRLYGKYRGKHGKWIYWTKVKIQALPDGHRKHFVENEK</sequence>
<name>A0A221V4U9_9FLAO</name>
<organism evidence="1 2">
    <name type="scientific">Arenibacter algicola</name>
    <dbReference type="NCBI Taxonomy" id="616991"/>
    <lineage>
        <taxon>Bacteria</taxon>
        <taxon>Pseudomonadati</taxon>
        <taxon>Bacteroidota</taxon>
        <taxon>Flavobacteriia</taxon>
        <taxon>Flavobacteriales</taxon>
        <taxon>Flavobacteriaceae</taxon>
        <taxon>Arenibacter</taxon>
    </lineage>
</organism>
<evidence type="ECO:0000313" key="1">
    <source>
        <dbReference type="EMBL" id="ASO08376.1"/>
    </source>
</evidence>